<proteinExistence type="predicted"/>
<dbReference type="InterPro" id="IPR021259">
    <property type="entry name" value="DUF2817"/>
</dbReference>
<name>A0A9X1YNC2_9BURK</name>
<dbReference type="RefSeq" id="WP_275685011.1">
    <property type="nucleotide sequence ID" value="NZ_JAJLJH010000011.1"/>
</dbReference>
<dbReference type="Gene3D" id="3.40.630.10">
    <property type="entry name" value="Zn peptidases"/>
    <property type="match status" value="1"/>
</dbReference>
<comment type="caution">
    <text evidence="1">The sequence shown here is derived from an EMBL/GenBank/DDBJ whole genome shotgun (WGS) entry which is preliminary data.</text>
</comment>
<gene>
    <name evidence="1" type="ORF">LPC04_24880</name>
</gene>
<evidence type="ECO:0000313" key="1">
    <source>
        <dbReference type="EMBL" id="MCK9688962.1"/>
    </source>
</evidence>
<sequence>MSHPEPFARTYAEARAKFLAAAAGTHLESHPEPLRGVELEPLAMDVARIGADDADALLIVSSGCHGVEGYCGSGAQVALLGDEDLRAQARRAGVALLFIHALNPWGFSFDRRVTHEGVDLNRNFIDFRRAPPGNPGYDYLAPFLLPAHWPPGADNERQMLAYGAAHGPAALQTAISAGQYRHPDGVFYGGHAPTWSQQTLRLVLRQHASLCRLLGWIDLHSGLGESGVGERIFSARDEDGAKHRAKAWWGNRITFTDDGSSTSSDLHGNMWHAVYDECPQAEYAGIALEFGTQPLESVLQALRYDHWVAHRHDPQDEHLGATRTLMRRAFFTDTPEWKQAVITQTRAAATQAIAGMAAWR</sequence>
<accession>A0A9X1YNC2</accession>
<protein>
    <submittedName>
        <fullName evidence="1">M14 family metallopeptidase</fullName>
    </submittedName>
</protein>
<dbReference type="SUPFAM" id="SSF53187">
    <property type="entry name" value="Zn-dependent exopeptidases"/>
    <property type="match status" value="1"/>
</dbReference>
<reference evidence="1" key="1">
    <citation type="submission" date="2021-11" db="EMBL/GenBank/DDBJ databases">
        <title>BS-T2-15 a new species belonging to the Comamonadaceae family isolated from the soil of a French oak forest.</title>
        <authorList>
            <person name="Mieszkin S."/>
            <person name="Alain K."/>
        </authorList>
    </citation>
    <scope>NUCLEOTIDE SEQUENCE</scope>
    <source>
        <strain evidence="1">BS-T2-15</strain>
    </source>
</reference>
<dbReference type="AlphaFoldDB" id="A0A9X1YNC2"/>
<organism evidence="1 2">
    <name type="scientific">Scleromatobacter humisilvae</name>
    <dbReference type="NCBI Taxonomy" id="2897159"/>
    <lineage>
        <taxon>Bacteria</taxon>
        <taxon>Pseudomonadati</taxon>
        <taxon>Pseudomonadota</taxon>
        <taxon>Betaproteobacteria</taxon>
        <taxon>Burkholderiales</taxon>
        <taxon>Sphaerotilaceae</taxon>
        <taxon>Scleromatobacter</taxon>
    </lineage>
</organism>
<evidence type="ECO:0000313" key="2">
    <source>
        <dbReference type="Proteomes" id="UP001139353"/>
    </source>
</evidence>
<dbReference type="EMBL" id="JAJLJH010000011">
    <property type="protein sequence ID" value="MCK9688962.1"/>
    <property type="molecule type" value="Genomic_DNA"/>
</dbReference>
<dbReference type="CDD" id="cd06233">
    <property type="entry name" value="M14-like"/>
    <property type="match status" value="1"/>
</dbReference>
<keyword evidence="2" id="KW-1185">Reference proteome</keyword>
<dbReference type="Proteomes" id="UP001139353">
    <property type="component" value="Unassembled WGS sequence"/>
</dbReference>
<dbReference type="Pfam" id="PF10994">
    <property type="entry name" value="DUF2817"/>
    <property type="match status" value="1"/>
</dbReference>